<evidence type="ECO:0000313" key="3">
    <source>
        <dbReference type="Proteomes" id="UP001338125"/>
    </source>
</evidence>
<dbReference type="PANTHER" id="PTHR38850">
    <property type="entry name" value="CERATO-PLATANIN"/>
    <property type="match status" value="1"/>
</dbReference>
<keyword evidence="1" id="KW-0732">Signal</keyword>
<evidence type="ECO:0000256" key="1">
    <source>
        <dbReference type="SAM" id="SignalP"/>
    </source>
</evidence>
<proteinExistence type="predicted"/>
<evidence type="ECO:0000313" key="2">
    <source>
        <dbReference type="EMBL" id="KAK5989090.1"/>
    </source>
</evidence>
<comment type="caution">
    <text evidence="2">The sequence shown here is derived from an EMBL/GenBank/DDBJ whole genome shotgun (WGS) entry which is preliminary data.</text>
</comment>
<accession>A0ABR0SBC0</accession>
<dbReference type="Proteomes" id="UP001338125">
    <property type="component" value="Unassembled WGS sequence"/>
</dbReference>
<organism evidence="2 3">
    <name type="scientific">Cladobotryum mycophilum</name>
    <dbReference type="NCBI Taxonomy" id="491253"/>
    <lineage>
        <taxon>Eukaryota</taxon>
        <taxon>Fungi</taxon>
        <taxon>Dikarya</taxon>
        <taxon>Ascomycota</taxon>
        <taxon>Pezizomycotina</taxon>
        <taxon>Sordariomycetes</taxon>
        <taxon>Hypocreomycetidae</taxon>
        <taxon>Hypocreales</taxon>
        <taxon>Hypocreaceae</taxon>
        <taxon>Cladobotryum</taxon>
    </lineage>
</organism>
<name>A0ABR0SBC0_9HYPO</name>
<keyword evidence="3" id="KW-1185">Reference proteome</keyword>
<reference evidence="2 3" key="1">
    <citation type="submission" date="2024-01" db="EMBL/GenBank/DDBJ databases">
        <title>Complete genome of Cladobotryum mycophilum ATHUM6906.</title>
        <authorList>
            <person name="Christinaki A.C."/>
            <person name="Myridakis A.I."/>
            <person name="Kouvelis V.N."/>
        </authorList>
    </citation>
    <scope>NUCLEOTIDE SEQUENCE [LARGE SCALE GENOMIC DNA]</scope>
    <source>
        <strain evidence="2 3">ATHUM6906</strain>
    </source>
</reference>
<feature type="signal peptide" evidence="1">
    <location>
        <begin position="1"/>
        <end position="19"/>
    </location>
</feature>
<dbReference type="PANTHER" id="PTHR38850:SF2">
    <property type="entry name" value="CERATO-PLATANIN"/>
    <property type="match status" value="1"/>
</dbReference>
<dbReference type="EMBL" id="JAVFKD010000015">
    <property type="protein sequence ID" value="KAK5989090.1"/>
    <property type="molecule type" value="Genomic_DNA"/>
</dbReference>
<protein>
    <recommendedName>
        <fullName evidence="4">Cerato-platanin</fullName>
    </recommendedName>
</protein>
<feature type="chain" id="PRO_5046772826" description="Cerato-platanin" evidence="1">
    <location>
        <begin position="20"/>
        <end position="219"/>
    </location>
</feature>
<evidence type="ECO:0008006" key="4">
    <source>
        <dbReference type="Google" id="ProtNLM"/>
    </source>
</evidence>
<sequence length="219" mass="23819">MPSIKFLSAILATVASVSANPVRRAGTVSVTPHEQYSSSVGVLGCLINTNHVAYWPGAVDCDNICVKLTYQGRTGHVLKIDTSGGAHDVSYDMWNFLVFGQSAASQPHQGGGVNMQWENVPMSECSSLLHNGKLPVSASNSVNFIDNCIRTKPNSWVAKNYEFINMLDPVCHFGWNEVCTYNRNVSNQPKCAHQLGDPHQPTGQKVTNIQYGTGKSYTA</sequence>
<gene>
    <name evidence="2" type="ORF">PT974_10588</name>
</gene>